<dbReference type="OrthoDB" id="9764363at2"/>
<dbReference type="InterPro" id="IPR029045">
    <property type="entry name" value="ClpP/crotonase-like_dom_sf"/>
</dbReference>
<comment type="similarity">
    <text evidence="1">Belongs to the peptidase S49 family.</text>
</comment>
<evidence type="ECO:0000256" key="2">
    <source>
        <dbReference type="ARBA" id="ARBA00022670"/>
    </source>
</evidence>
<keyword evidence="2" id="KW-0645">Protease</keyword>
<feature type="domain" description="Peptidase S49" evidence="5">
    <location>
        <begin position="98"/>
        <end position="249"/>
    </location>
</feature>
<evidence type="ECO:0000256" key="1">
    <source>
        <dbReference type="ARBA" id="ARBA00008683"/>
    </source>
</evidence>
<dbReference type="EMBL" id="CP007243">
    <property type="protein sequence ID" value="AIA30361.1"/>
    <property type="molecule type" value="Genomic_DNA"/>
</dbReference>
<dbReference type="PANTHER" id="PTHR42987:SF7">
    <property type="entry name" value="SIGNAL PEPTIDE PEPTIDASE SPPA-RELATED"/>
    <property type="match status" value="1"/>
</dbReference>
<name>A0A059XYJ7_9BACT</name>
<dbReference type="GO" id="GO:0006508">
    <property type="term" value="P:proteolysis"/>
    <property type="evidence" value="ECO:0007669"/>
    <property type="project" value="UniProtKB-KW"/>
</dbReference>
<dbReference type="Proteomes" id="UP000027059">
    <property type="component" value="Chromosome"/>
</dbReference>
<organism evidence="6 7">
    <name type="scientific">Leptospirillum ferriphilum YSK</name>
    <dbReference type="NCBI Taxonomy" id="1441628"/>
    <lineage>
        <taxon>Bacteria</taxon>
        <taxon>Pseudomonadati</taxon>
        <taxon>Nitrospirota</taxon>
        <taxon>Nitrospiria</taxon>
        <taxon>Nitrospirales</taxon>
        <taxon>Nitrospiraceae</taxon>
        <taxon>Leptospirillum</taxon>
    </lineage>
</organism>
<protein>
    <submittedName>
        <fullName evidence="6">Peptidase S49</fullName>
    </submittedName>
</protein>
<keyword evidence="3" id="KW-0378">Hydrolase</keyword>
<evidence type="ECO:0000259" key="5">
    <source>
        <dbReference type="Pfam" id="PF01343"/>
    </source>
</evidence>
<dbReference type="InterPro" id="IPR004635">
    <property type="entry name" value="Pept_S49_SppA"/>
</dbReference>
<reference evidence="7" key="1">
    <citation type="submission" date="2014-02" db="EMBL/GenBank/DDBJ databases">
        <title>Complete genome sequence and comparative genomic analysis of the nitrogen-fixing bacterium Leptospirillum ferriphilum YSK.</title>
        <authorList>
            <person name="Guo X."/>
            <person name="Yin H."/>
            <person name="Liang Y."/>
            <person name="Hu Q."/>
            <person name="Ma L."/>
            <person name="Xiao Y."/>
            <person name="Zhang X."/>
            <person name="Qiu G."/>
            <person name="Liu X."/>
        </authorList>
    </citation>
    <scope>NUCLEOTIDE SEQUENCE [LARGE SCALE GENOMIC DNA]</scope>
    <source>
        <strain evidence="7">YSK</strain>
    </source>
</reference>
<dbReference type="AlphaFoldDB" id="A0A059XYJ7"/>
<gene>
    <name evidence="6" type="ORF">Y981_05015</name>
</gene>
<dbReference type="InterPro" id="IPR047272">
    <property type="entry name" value="S49_SppA_C"/>
</dbReference>
<evidence type="ECO:0000313" key="7">
    <source>
        <dbReference type="Proteomes" id="UP000027059"/>
    </source>
</evidence>
<sequence length="295" mass="31639">MIRIKRFARYVGVFIAVTALIFLLGRAAGHFGRALPLVGGAEIGVIRINGVILHSEKTIHQIRTLASDPEVKAILLRINSPGGAVVPSQDIYEEVLKARKKGKIVVSSIGTVGASGAYYIASASDFIMASSGSLTGSIGVIMELAEVKDLLDKIGVHSEVVKSGKMKDVGSPFRPMTADEKAYMKSLLDNIHQQFILAVSKGRHLSVDKVDPLADGRVFTGEMAFRYHLVDGIGDYRDALRKAATMAHLKVIPAIREFHKKGVLNSLISSKVSTLFGGGLGESTGFWSILPGSKI</sequence>
<dbReference type="NCBIfam" id="TIGR00706">
    <property type="entry name" value="SppA_dom"/>
    <property type="match status" value="1"/>
</dbReference>
<dbReference type="Pfam" id="PF01343">
    <property type="entry name" value="Peptidase_S49"/>
    <property type="match status" value="1"/>
</dbReference>
<dbReference type="KEGG" id="lfp:Y981_05015"/>
<dbReference type="CDD" id="cd07023">
    <property type="entry name" value="S49_Sppa_N_C"/>
    <property type="match status" value="1"/>
</dbReference>
<proteinExistence type="inferred from homology"/>
<dbReference type="GO" id="GO:0008236">
    <property type="term" value="F:serine-type peptidase activity"/>
    <property type="evidence" value="ECO:0007669"/>
    <property type="project" value="UniProtKB-KW"/>
</dbReference>
<dbReference type="SUPFAM" id="SSF52096">
    <property type="entry name" value="ClpP/crotonase"/>
    <property type="match status" value="1"/>
</dbReference>
<dbReference type="RefSeq" id="WP_014960833.1">
    <property type="nucleotide sequence ID" value="NZ_CP007243.1"/>
</dbReference>
<evidence type="ECO:0000313" key="6">
    <source>
        <dbReference type="EMBL" id="AIA30361.1"/>
    </source>
</evidence>
<accession>A0A059XYJ7</accession>
<evidence type="ECO:0000256" key="3">
    <source>
        <dbReference type="ARBA" id="ARBA00022801"/>
    </source>
</evidence>
<dbReference type="InterPro" id="IPR002142">
    <property type="entry name" value="Peptidase_S49"/>
</dbReference>
<reference evidence="6 7" key="2">
    <citation type="journal article" date="2015" name="Biomed. Res. Int.">
        <title>Effects of Arsenite Resistance on the Growth and Functional Gene Expression of Leptospirillum ferriphilum and Acidithiobacillus thiooxidans in Pure Culture and Coculture.</title>
        <authorList>
            <person name="Jiang H."/>
            <person name="Liang Y."/>
            <person name="Yin H."/>
            <person name="Xiao Y."/>
            <person name="Guo X."/>
            <person name="Xu Y."/>
            <person name="Hu Q."/>
            <person name="Liu H."/>
            <person name="Liu X."/>
        </authorList>
    </citation>
    <scope>NUCLEOTIDE SEQUENCE [LARGE SCALE GENOMIC DNA]</scope>
    <source>
        <strain evidence="6 7">YSK</strain>
    </source>
</reference>
<dbReference type="HOGENOM" id="CLU_046540_0_3_0"/>
<keyword evidence="4" id="KW-0720">Serine protease</keyword>
<dbReference type="PANTHER" id="PTHR42987">
    <property type="entry name" value="PEPTIDASE S49"/>
    <property type="match status" value="1"/>
</dbReference>
<keyword evidence="7" id="KW-1185">Reference proteome</keyword>
<dbReference type="Gene3D" id="3.90.226.10">
    <property type="entry name" value="2-enoyl-CoA Hydratase, Chain A, domain 1"/>
    <property type="match status" value="2"/>
</dbReference>
<evidence type="ECO:0000256" key="4">
    <source>
        <dbReference type="ARBA" id="ARBA00022825"/>
    </source>
</evidence>